<proteinExistence type="predicted"/>
<dbReference type="SUPFAM" id="SSF52540">
    <property type="entry name" value="P-loop containing nucleoside triphosphate hydrolases"/>
    <property type="match status" value="1"/>
</dbReference>
<sequence length="86" mass="10142">MRGQGKTTIARKVYNCDNTFSHFDVRAWCIVCQTYNRRKLLQEILSQVTSSKDKGDKDDILADELRKSLMCKRYLIVLDDMWDFMA</sequence>
<dbReference type="Pfam" id="PF00931">
    <property type="entry name" value="NB-ARC"/>
    <property type="match status" value="1"/>
</dbReference>
<dbReference type="Gene3D" id="3.40.50.300">
    <property type="entry name" value="P-loop containing nucleotide triphosphate hydrolases"/>
    <property type="match status" value="1"/>
</dbReference>
<dbReference type="GO" id="GO:0043531">
    <property type="term" value="F:ADP binding"/>
    <property type="evidence" value="ECO:0007669"/>
    <property type="project" value="InterPro"/>
</dbReference>
<feature type="domain" description="NB-ARC" evidence="1">
    <location>
        <begin position="1"/>
        <end position="83"/>
    </location>
</feature>
<dbReference type="InterPro" id="IPR027417">
    <property type="entry name" value="P-loop_NTPase"/>
</dbReference>
<evidence type="ECO:0000313" key="3">
    <source>
        <dbReference type="Proteomes" id="UP001234989"/>
    </source>
</evidence>
<keyword evidence="3" id="KW-1185">Reference proteome</keyword>
<dbReference type="PANTHER" id="PTHR19338">
    <property type="entry name" value="TRANSLOCASE OF INNER MITOCHONDRIAL MEMBRANE 13 HOMOLOG"/>
    <property type="match status" value="1"/>
</dbReference>
<dbReference type="AlphaFoldDB" id="A0AAF0ULN2"/>
<gene>
    <name evidence="2" type="ORF">MTR67_040751</name>
</gene>
<name>A0AAF0ULN2_SOLVR</name>
<dbReference type="Proteomes" id="UP001234989">
    <property type="component" value="Chromosome 9"/>
</dbReference>
<evidence type="ECO:0000259" key="1">
    <source>
        <dbReference type="Pfam" id="PF00931"/>
    </source>
</evidence>
<evidence type="ECO:0000313" key="2">
    <source>
        <dbReference type="EMBL" id="WMV47366.1"/>
    </source>
</evidence>
<dbReference type="EMBL" id="CP133620">
    <property type="protein sequence ID" value="WMV47366.1"/>
    <property type="molecule type" value="Genomic_DNA"/>
</dbReference>
<reference evidence="2" key="1">
    <citation type="submission" date="2023-08" db="EMBL/GenBank/DDBJ databases">
        <title>A de novo genome assembly of Solanum verrucosum Schlechtendal, a Mexican diploid species geographically isolated from the other diploid A-genome species in potato relatives.</title>
        <authorList>
            <person name="Hosaka K."/>
        </authorList>
    </citation>
    <scope>NUCLEOTIDE SEQUENCE</scope>
    <source>
        <tissue evidence="2">Young leaves</tissue>
    </source>
</reference>
<dbReference type="PANTHER" id="PTHR19338:SF39">
    <property type="entry name" value="TOSPOVIRUS RESISTANCE PROTEIN D"/>
    <property type="match status" value="1"/>
</dbReference>
<organism evidence="2 3">
    <name type="scientific">Solanum verrucosum</name>
    <dbReference type="NCBI Taxonomy" id="315347"/>
    <lineage>
        <taxon>Eukaryota</taxon>
        <taxon>Viridiplantae</taxon>
        <taxon>Streptophyta</taxon>
        <taxon>Embryophyta</taxon>
        <taxon>Tracheophyta</taxon>
        <taxon>Spermatophyta</taxon>
        <taxon>Magnoliopsida</taxon>
        <taxon>eudicotyledons</taxon>
        <taxon>Gunneridae</taxon>
        <taxon>Pentapetalae</taxon>
        <taxon>asterids</taxon>
        <taxon>lamiids</taxon>
        <taxon>Solanales</taxon>
        <taxon>Solanaceae</taxon>
        <taxon>Solanoideae</taxon>
        <taxon>Solaneae</taxon>
        <taxon>Solanum</taxon>
    </lineage>
</organism>
<protein>
    <recommendedName>
        <fullName evidence="1">NB-ARC domain-containing protein</fullName>
    </recommendedName>
</protein>
<dbReference type="InterPro" id="IPR002182">
    <property type="entry name" value="NB-ARC"/>
</dbReference>
<accession>A0AAF0ULN2</accession>